<name>A0A4R6QQ67_9BURK</name>
<sequence>MLNVQVLRTLLVETESGRVHLSAASGLIQIGHRLYVIADDENMLGVFSLEGDQEGTLVRLFGGELPSAPKARKAAKPDLEALALLPAFSGYPHGALLALGSGSRKQRQRAALLALDSAGELDGTVREVDLSLLYASLHVRHEQLNIEGAFVSEGTFCLLQRGNEATPINALLSFDWASTQNWLCGVGPAPQPVSTTQYDLGDIDGVPLCFTDGSALPDGGWVFCAAAEATFDNYADGPCRGSAVGVVAANGELRTVLPLSLRCKAEGIAVNVENGLLQLRMVTDADDPDTPALLLGATLESPSA</sequence>
<dbReference type="InterPro" id="IPR053851">
    <property type="entry name" value="DUF6929"/>
</dbReference>
<evidence type="ECO:0000313" key="2">
    <source>
        <dbReference type="Proteomes" id="UP000295361"/>
    </source>
</evidence>
<dbReference type="AlphaFoldDB" id="A0A4R6QQ67"/>
<dbReference type="OrthoDB" id="8357313at2"/>
<organism evidence="1 2">
    <name type="scientific">Roseateles toxinivorans</name>
    <dbReference type="NCBI Taxonomy" id="270368"/>
    <lineage>
        <taxon>Bacteria</taxon>
        <taxon>Pseudomonadati</taxon>
        <taxon>Pseudomonadota</taxon>
        <taxon>Betaproteobacteria</taxon>
        <taxon>Burkholderiales</taxon>
        <taxon>Sphaerotilaceae</taxon>
        <taxon>Roseateles</taxon>
    </lineage>
</organism>
<protein>
    <submittedName>
        <fullName evidence="1">Uncharacterized protein</fullName>
    </submittedName>
</protein>
<gene>
    <name evidence="1" type="ORF">DES47_10220</name>
</gene>
<dbReference type="InParanoid" id="A0A4R6QQ67"/>
<keyword evidence="2" id="KW-1185">Reference proteome</keyword>
<dbReference type="Proteomes" id="UP000295361">
    <property type="component" value="Unassembled WGS sequence"/>
</dbReference>
<dbReference type="EMBL" id="SNXS01000002">
    <property type="protein sequence ID" value="TDP72275.1"/>
    <property type="molecule type" value="Genomic_DNA"/>
</dbReference>
<dbReference type="RefSeq" id="WP_133699760.1">
    <property type="nucleotide sequence ID" value="NZ_SNXS01000002.1"/>
</dbReference>
<accession>A0A4R6QQ67</accession>
<evidence type="ECO:0000313" key="1">
    <source>
        <dbReference type="EMBL" id="TDP72275.1"/>
    </source>
</evidence>
<proteinExistence type="predicted"/>
<comment type="caution">
    <text evidence="1">The sequence shown here is derived from an EMBL/GenBank/DDBJ whole genome shotgun (WGS) entry which is preliminary data.</text>
</comment>
<dbReference type="Pfam" id="PF22000">
    <property type="entry name" value="DUF6929"/>
    <property type="match status" value="1"/>
</dbReference>
<reference evidence="1 2" key="1">
    <citation type="submission" date="2019-03" db="EMBL/GenBank/DDBJ databases">
        <title>Genomic Encyclopedia of Type Strains, Phase IV (KMG-IV): sequencing the most valuable type-strain genomes for metagenomic binning, comparative biology and taxonomic classification.</title>
        <authorList>
            <person name="Goeker M."/>
        </authorList>
    </citation>
    <scope>NUCLEOTIDE SEQUENCE [LARGE SCALE GENOMIC DNA]</scope>
    <source>
        <strain evidence="1 2">DSM 16998</strain>
    </source>
</reference>